<proteinExistence type="predicted"/>
<dbReference type="KEGG" id="llh:I41_47850"/>
<dbReference type="AlphaFoldDB" id="A0A517U4L3"/>
<evidence type="ECO:0000313" key="2">
    <source>
        <dbReference type="EMBL" id="QDT75574.1"/>
    </source>
</evidence>
<reference evidence="2 3" key="1">
    <citation type="submission" date="2019-02" db="EMBL/GenBank/DDBJ databases">
        <title>Deep-cultivation of Planctomycetes and their phenomic and genomic characterization uncovers novel biology.</title>
        <authorList>
            <person name="Wiegand S."/>
            <person name="Jogler M."/>
            <person name="Boedeker C."/>
            <person name="Pinto D."/>
            <person name="Vollmers J."/>
            <person name="Rivas-Marin E."/>
            <person name="Kohn T."/>
            <person name="Peeters S.H."/>
            <person name="Heuer A."/>
            <person name="Rast P."/>
            <person name="Oberbeckmann S."/>
            <person name="Bunk B."/>
            <person name="Jeske O."/>
            <person name="Meyerdierks A."/>
            <person name="Storesund J.E."/>
            <person name="Kallscheuer N."/>
            <person name="Luecker S."/>
            <person name="Lage O.M."/>
            <person name="Pohl T."/>
            <person name="Merkel B.J."/>
            <person name="Hornburger P."/>
            <person name="Mueller R.-W."/>
            <person name="Bruemmer F."/>
            <person name="Labrenz M."/>
            <person name="Spormann A.M."/>
            <person name="Op den Camp H."/>
            <person name="Overmann J."/>
            <person name="Amann R."/>
            <person name="Jetten M.S.M."/>
            <person name="Mascher T."/>
            <person name="Medema M.H."/>
            <person name="Devos D.P."/>
            <person name="Kaster A.-K."/>
            <person name="Ovreas L."/>
            <person name="Rohde M."/>
            <person name="Galperin M.Y."/>
            <person name="Jogler C."/>
        </authorList>
    </citation>
    <scope>NUCLEOTIDE SEQUENCE [LARGE SCALE GENOMIC DNA]</scope>
    <source>
        <strain evidence="2 3">I41</strain>
    </source>
</reference>
<feature type="compositionally biased region" description="Basic and acidic residues" evidence="1">
    <location>
        <begin position="7"/>
        <end position="18"/>
    </location>
</feature>
<name>A0A517U4L3_9BACT</name>
<dbReference type="EMBL" id="CP036339">
    <property type="protein sequence ID" value="QDT75574.1"/>
    <property type="molecule type" value="Genomic_DNA"/>
</dbReference>
<accession>A0A517U4L3</accession>
<dbReference type="OrthoDB" id="9999686at2"/>
<feature type="region of interest" description="Disordered" evidence="1">
    <location>
        <begin position="1"/>
        <end position="22"/>
    </location>
</feature>
<sequence length="290" mass="32060">MPGDSSPVDRLDQDHKADSLSSSVTGPVNLVARFTSLQYLAESEYAASKNTFWLAAVASEIDIDRCDHYDERCGKLVDGKIWLPWGCIKYLGGVVLNGESQWKLLAFSLLHQNPEEWERYLSFAAAAGAMMVAHPPTWMPAAMRPSDPTSTWVAALFFYAPRAIDCVVKQAAVCGLITQPWAASLAAMREWQSQPLLLNSASKPPQEDSPAATGTTIGFLGAAELADKLGIHITQRPAFFQRLSRDRKKLEDHCWIETSEPGPNQSRYLYRADSDSILTLASIYKNPRPT</sequence>
<protein>
    <submittedName>
        <fullName evidence="2">Uncharacterized protein</fullName>
    </submittedName>
</protein>
<gene>
    <name evidence="2" type="ORF">I41_47850</name>
</gene>
<evidence type="ECO:0000313" key="3">
    <source>
        <dbReference type="Proteomes" id="UP000317909"/>
    </source>
</evidence>
<dbReference type="RefSeq" id="WP_145435280.1">
    <property type="nucleotide sequence ID" value="NZ_CP036339.1"/>
</dbReference>
<evidence type="ECO:0000256" key="1">
    <source>
        <dbReference type="SAM" id="MobiDB-lite"/>
    </source>
</evidence>
<dbReference type="Proteomes" id="UP000317909">
    <property type="component" value="Chromosome"/>
</dbReference>
<organism evidence="2 3">
    <name type="scientific">Lacipirellula limnantheis</name>
    <dbReference type="NCBI Taxonomy" id="2528024"/>
    <lineage>
        <taxon>Bacteria</taxon>
        <taxon>Pseudomonadati</taxon>
        <taxon>Planctomycetota</taxon>
        <taxon>Planctomycetia</taxon>
        <taxon>Pirellulales</taxon>
        <taxon>Lacipirellulaceae</taxon>
        <taxon>Lacipirellula</taxon>
    </lineage>
</organism>
<keyword evidence="3" id="KW-1185">Reference proteome</keyword>